<dbReference type="EMBL" id="JWZT01003183">
    <property type="protein sequence ID" value="KII67457.1"/>
    <property type="molecule type" value="Genomic_DNA"/>
</dbReference>
<evidence type="ECO:0000313" key="1">
    <source>
        <dbReference type="EMBL" id="KII67457.1"/>
    </source>
</evidence>
<gene>
    <name evidence="1" type="ORF">RF11_05367</name>
</gene>
<evidence type="ECO:0000313" key="2">
    <source>
        <dbReference type="Proteomes" id="UP000031668"/>
    </source>
</evidence>
<proteinExistence type="predicted"/>
<protein>
    <submittedName>
        <fullName evidence="1">Uncharacterized protein</fullName>
    </submittedName>
</protein>
<organism evidence="1 2">
    <name type="scientific">Thelohanellus kitauei</name>
    <name type="common">Myxosporean</name>
    <dbReference type="NCBI Taxonomy" id="669202"/>
    <lineage>
        <taxon>Eukaryota</taxon>
        <taxon>Metazoa</taxon>
        <taxon>Cnidaria</taxon>
        <taxon>Myxozoa</taxon>
        <taxon>Myxosporea</taxon>
        <taxon>Bivalvulida</taxon>
        <taxon>Platysporina</taxon>
        <taxon>Myxobolidae</taxon>
        <taxon>Thelohanellus</taxon>
    </lineage>
</organism>
<name>A0A0C2N0N1_THEKT</name>
<sequence length="207" mass="24587">MQGKLFLRQVKSLKSNLIFHSKLGPIMRNPQTVISRDCPLKLIIAAFNNWLTHQGCVYFGYIYEKLFGDVVKSKELYDWGDQLYPSFEREHSCMFTSDFMVEFCENLWSVCKNSTNSNDNVHFLRSDEMTKIIQSVICRKCVPFWDIHNKFQNEIHDLSDRMRIVYIKKNCHTFTTELCQRIDSSDMFDAEKKKEIIEEIERIKNDN</sequence>
<keyword evidence="2" id="KW-1185">Reference proteome</keyword>
<comment type="caution">
    <text evidence="1">The sequence shown here is derived from an EMBL/GenBank/DDBJ whole genome shotgun (WGS) entry which is preliminary data.</text>
</comment>
<dbReference type="AlphaFoldDB" id="A0A0C2N0N1"/>
<reference evidence="1 2" key="1">
    <citation type="journal article" date="2014" name="Genome Biol. Evol.">
        <title>The genome of the myxosporean Thelohanellus kitauei shows adaptations to nutrient acquisition within its fish host.</title>
        <authorList>
            <person name="Yang Y."/>
            <person name="Xiong J."/>
            <person name="Zhou Z."/>
            <person name="Huo F."/>
            <person name="Miao W."/>
            <person name="Ran C."/>
            <person name="Liu Y."/>
            <person name="Zhang J."/>
            <person name="Feng J."/>
            <person name="Wang M."/>
            <person name="Wang M."/>
            <person name="Wang L."/>
            <person name="Yao B."/>
        </authorList>
    </citation>
    <scope>NUCLEOTIDE SEQUENCE [LARGE SCALE GENOMIC DNA]</scope>
    <source>
        <strain evidence="1">Wuqing</strain>
    </source>
</reference>
<dbReference type="Proteomes" id="UP000031668">
    <property type="component" value="Unassembled WGS sequence"/>
</dbReference>
<accession>A0A0C2N0N1</accession>